<evidence type="ECO:0000313" key="3">
    <source>
        <dbReference type="Proteomes" id="UP000444960"/>
    </source>
</evidence>
<gene>
    <name evidence="2" type="ORF">nbrc107696_27030</name>
</gene>
<organism evidence="2 3">
    <name type="scientific">Gordonia spumicola</name>
    <dbReference type="NCBI Taxonomy" id="589161"/>
    <lineage>
        <taxon>Bacteria</taxon>
        <taxon>Bacillati</taxon>
        <taxon>Actinomycetota</taxon>
        <taxon>Actinomycetes</taxon>
        <taxon>Mycobacteriales</taxon>
        <taxon>Gordoniaceae</taxon>
        <taxon>Gordonia</taxon>
    </lineage>
</organism>
<protein>
    <recommendedName>
        <fullName evidence="1">Helicase superfamily 3 single-stranded DNA/RNA virus domain-containing protein</fullName>
    </recommendedName>
</protein>
<accession>A0A7I9VA95</accession>
<dbReference type="AlphaFoldDB" id="A0A7I9VA95"/>
<name>A0A7I9VA95_9ACTN</name>
<dbReference type="EMBL" id="BJOV01000005">
    <property type="protein sequence ID" value="GEE02257.1"/>
    <property type="molecule type" value="Genomic_DNA"/>
</dbReference>
<dbReference type="Pfam" id="PF00910">
    <property type="entry name" value="RNA_helicase"/>
    <property type="match status" value="1"/>
</dbReference>
<comment type="caution">
    <text evidence="2">The sequence shown here is derived from an EMBL/GenBank/DDBJ whole genome shotgun (WGS) entry which is preliminary data.</text>
</comment>
<evidence type="ECO:0000313" key="2">
    <source>
        <dbReference type="EMBL" id="GEE02257.1"/>
    </source>
</evidence>
<dbReference type="Proteomes" id="UP000444960">
    <property type="component" value="Unassembled WGS sequence"/>
</dbReference>
<dbReference type="InterPro" id="IPR000605">
    <property type="entry name" value="Helicase_SF3_ssDNA/RNA_vir"/>
</dbReference>
<dbReference type="GO" id="GO:0003723">
    <property type="term" value="F:RNA binding"/>
    <property type="evidence" value="ECO:0007669"/>
    <property type="project" value="InterPro"/>
</dbReference>
<feature type="domain" description="Helicase superfamily 3 single-stranded DNA/RNA virus" evidence="1">
    <location>
        <begin position="397"/>
        <end position="455"/>
    </location>
</feature>
<dbReference type="RefSeq" id="WP_228461472.1">
    <property type="nucleotide sequence ID" value="NZ_BJOV01000005.1"/>
</dbReference>
<sequence length="713" mass="77876">MTTDTPASIGVDWTCVRIPITATDFEIKTDSDAGVTFDDSEVSPETIDGLHFHPPMRARHFLGWRASVSETDTVAALETTANATPLETDAVDFADLDVPGADPSDDVSPVVVVSTPEQVAEARAFFARAKADESAAQKQRTRKVSRVFSAMQYHRNPATGEVMFTQEQLDAGLAALADRLFRWAYIWHDRDRLVEVDAGTGDAVCCGIKGLHAHLVLWVADGDGARPTIRTVSDAFEIPSAKVRVPNEVDEIEKRAGRGAAEKVFFDLCEYLPHESRGSGAIPGIHQLDRHYLVDKTQPGKPGKYQYGRGRVVANFHFGRALDTHMATRHNAATDGGTAAQLSKLYQAVGNGSMNLRQVREAEPAIYFAKGTIAHLQKCRDDYLLNAPLPPFRTNYYIGGAARTGKSTVAQLFARALARTLYPDLTEDEAIYMVGRPGVAFQSYDGQPIVIWDDYRPLSIIEAVGGDVRQRDSIWPVLDISPKRVEVNKKFGAVTLLNAVNIITGIQSYGEFLDGLAGEYTDKKTGARVEVEDKNQAYGRFPFVSEVTPETISFYLNRGFAGRSGSYQDFDPVARIKANMARVIDALDALPTEEAKEQFRLAAGQKMLGGMVQAHLELRSAPEALTVDGALAELEATTVVQTADDIAAEDAENERQRAAAEAARTARHAAHRTYHEADPAAPASACTFDHGDHACTWDPARAGFDPWRVPMPA</sequence>
<evidence type="ECO:0000259" key="1">
    <source>
        <dbReference type="Pfam" id="PF00910"/>
    </source>
</evidence>
<reference evidence="3" key="1">
    <citation type="submission" date="2019-06" db="EMBL/GenBank/DDBJ databases">
        <title>Gordonia isolated from sludge of a wastewater treatment plant.</title>
        <authorList>
            <person name="Tamura T."/>
            <person name="Aoyama K."/>
            <person name="Kang Y."/>
            <person name="Saito S."/>
            <person name="Akiyama N."/>
            <person name="Yazawa K."/>
            <person name="Gonoi T."/>
            <person name="Mikami Y."/>
        </authorList>
    </citation>
    <scope>NUCLEOTIDE SEQUENCE [LARGE SCALE GENOMIC DNA]</scope>
    <source>
        <strain evidence="3">NBRC 107696</strain>
    </source>
</reference>
<proteinExistence type="predicted"/>
<keyword evidence="3" id="KW-1185">Reference proteome</keyword>
<dbReference type="GO" id="GO:0003724">
    <property type="term" value="F:RNA helicase activity"/>
    <property type="evidence" value="ECO:0007669"/>
    <property type="project" value="InterPro"/>
</dbReference>